<dbReference type="Proteomes" id="UP000827092">
    <property type="component" value="Unassembled WGS sequence"/>
</dbReference>
<dbReference type="PANTHER" id="PTHR11610">
    <property type="entry name" value="LIPASE"/>
    <property type="match status" value="1"/>
</dbReference>
<dbReference type="Pfam" id="PF00151">
    <property type="entry name" value="Lipase"/>
    <property type="match status" value="2"/>
</dbReference>
<dbReference type="GO" id="GO:0016042">
    <property type="term" value="P:lipid catabolic process"/>
    <property type="evidence" value="ECO:0007669"/>
    <property type="project" value="TreeGrafter"/>
</dbReference>
<evidence type="ECO:0000313" key="7">
    <source>
        <dbReference type="EMBL" id="KAG8193197.1"/>
    </source>
</evidence>
<dbReference type="AlphaFoldDB" id="A0AAV6V992"/>
<dbReference type="GO" id="GO:0005615">
    <property type="term" value="C:extracellular space"/>
    <property type="evidence" value="ECO:0007669"/>
    <property type="project" value="TreeGrafter"/>
</dbReference>
<dbReference type="Gene3D" id="3.40.50.1820">
    <property type="entry name" value="alpha/beta hydrolase"/>
    <property type="match status" value="2"/>
</dbReference>
<feature type="chain" id="PRO_5043798359" description="Lipase domain-containing protein" evidence="5">
    <location>
        <begin position="21"/>
        <end position="676"/>
    </location>
</feature>
<comment type="caution">
    <text evidence="7">The sequence shown here is derived from an EMBL/GenBank/DDBJ whole genome shotgun (WGS) entry which is preliminary data.</text>
</comment>
<feature type="signal peptide" evidence="5">
    <location>
        <begin position="1"/>
        <end position="20"/>
    </location>
</feature>
<name>A0AAV6V992_9ARAC</name>
<dbReference type="PANTHER" id="PTHR11610:SF173">
    <property type="entry name" value="LIPASE DOMAIN-CONTAINING PROTEIN-RELATED"/>
    <property type="match status" value="1"/>
</dbReference>
<evidence type="ECO:0000256" key="4">
    <source>
        <dbReference type="RuleBase" id="RU004262"/>
    </source>
</evidence>
<organism evidence="7 8">
    <name type="scientific">Oedothorax gibbosus</name>
    <dbReference type="NCBI Taxonomy" id="931172"/>
    <lineage>
        <taxon>Eukaryota</taxon>
        <taxon>Metazoa</taxon>
        <taxon>Ecdysozoa</taxon>
        <taxon>Arthropoda</taxon>
        <taxon>Chelicerata</taxon>
        <taxon>Arachnida</taxon>
        <taxon>Araneae</taxon>
        <taxon>Araneomorphae</taxon>
        <taxon>Entelegynae</taxon>
        <taxon>Araneoidea</taxon>
        <taxon>Linyphiidae</taxon>
        <taxon>Erigoninae</taxon>
        <taxon>Oedothorax</taxon>
    </lineage>
</organism>
<reference evidence="7 8" key="1">
    <citation type="journal article" date="2022" name="Nat. Ecol. Evol.">
        <title>A masculinizing supergene underlies an exaggerated male reproductive morph in a spider.</title>
        <authorList>
            <person name="Hendrickx F."/>
            <person name="De Corte Z."/>
            <person name="Sonet G."/>
            <person name="Van Belleghem S.M."/>
            <person name="Kostlbacher S."/>
            <person name="Vangestel C."/>
        </authorList>
    </citation>
    <scope>NUCLEOTIDE SEQUENCE [LARGE SCALE GENOMIC DNA]</scope>
    <source>
        <strain evidence="7">W744_W776</strain>
    </source>
</reference>
<feature type="domain" description="Lipase" evidence="6">
    <location>
        <begin position="365"/>
        <end position="664"/>
    </location>
</feature>
<evidence type="ECO:0000256" key="3">
    <source>
        <dbReference type="ARBA" id="ARBA00022525"/>
    </source>
</evidence>
<dbReference type="InterPro" id="IPR000734">
    <property type="entry name" value="TAG_lipase"/>
</dbReference>
<sequence length="676" mass="76254">MSSFLYKILILIAVYYSADARSLGNGPAPLQYLNYIYGSAINVFINLWNRPKNEKGHLEYHVFTKKNPEEPCLLEPTMESLHKCDIEPENHLVMLICGFLEEYQPGNLFEVMKNKILENGPFTVIIFDWSKYNGPPVSLALYNMKVIGPIAADMLNFITENAGVPAENMTLAGHSLGGHLAGYIGKSVPNLGRIDSLDPSWQFFESFPYLEKISYKDAKFVRVFHSSYELTSFGITPPLGHIDIYFNGGISQPHCEFGATYQRTSGDWVTIYSGILKYICPHEMMNTYYIYTMNTTDCQFLATHCDSYEDFQAGKCPRNSSVVADIGFYADARSLGNGPAPLQALNYIYGSAINVFINLWNRPKNEKGHLEYHVFTKKNPEEPCLLEPTMESLQKCDIDPKNHLVMLICGFLEEYQPGNLFEVMKNKILENGPFTVIIFDWSKYNGPPFSLALYNMQVIGPIAADMLNFITENAGVPAENMTLAGHSLGGHLAGYIGKRVPNLGRIDSLDPSWQFFESFPYLEKISYKDAKFVRVFHSSYELTSFGITPPLGHIDIYFNGGISQPHCEFGATFQRTSGDWVTIYSLILKYICPHEMMNTYYIYTMNTTDCQFLATHCDSYEDFQAGKCPRNSSVVADIGFYGDTVTGLPKLSKFYIEVGKDPPYCQKNGDQPSNTN</sequence>
<gene>
    <name evidence="7" type="ORF">JTE90_005547</name>
</gene>
<dbReference type="PRINTS" id="PR00821">
    <property type="entry name" value="TAGLIPASE"/>
</dbReference>
<evidence type="ECO:0000256" key="2">
    <source>
        <dbReference type="ARBA" id="ARBA00010701"/>
    </source>
</evidence>
<dbReference type="GO" id="GO:0016298">
    <property type="term" value="F:lipase activity"/>
    <property type="evidence" value="ECO:0007669"/>
    <property type="project" value="InterPro"/>
</dbReference>
<evidence type="ECO:0000259" key="6">
    <source>
        <dbReference type="Pfam" id="PF00151"/>
    </source>
</evidence>
<proteinExistence type="inferred from homology"/>
<dbReference type="InterPro" id="IPR013818">
    <property type="entry name" value="Lipase"/>
</dbReference>
<evidence type="ECO:0000313" key="8">
    <source>
        <dbReference type="Proteomes" id="UP000827092"/>
    </source>
</evidence>
<keyword evidence="8" id="KW-1185">Reference proteome</keyword>
<accession>A0AAV6V992</accession>
<dbReference type="InterPro" id="IPR029058">
    <property type="entry name" value="AB_hydrolase_fold"/>
</dbReference>
<protein>
    <recommendedName>
        <fullName evidence="6">Lipase domain-containing protein</fullName>
    </recommendedName>
</protein>
<evidence type="ECO:0000256" key="1">
    <source>
        <dbReference type="ARBA" id="ARBA00004613"/>
    </source>
</evidence>
<comment type="subcellular location">
    <subcellularLocation>
        <location evidence="1">Secreted</location>
    </subcellularLocation>
</comment>
<dbReference type="EMBL" id="JAFNEN010000127">
    <property type="protein sequence ID" value="KAG8193197.1"/>
    <property type="molecule type" value="Genomic_DNA"/>
</dbReference>
<keyword evidence="5" id="KW-0732">Signal</keyword>
<comment type="similarity">
    <text evidence="2 4">Belongs to the AB hydrolase superfamily. Lipase family.</text>
</comment>
<feature type="domain" description="Lipase" evidence="6">
    <location>
        <begin position="53"/>
        <end position="332"/>
    </location>
</feature>
<keyword evidence="3" id="KW-0964">Secreted</keyword>
<evidence type="ECO:0000256" key="5">
    <source>
        <dbReference type="SAM" id="SignalP"/>
    </source>
</evidence>
<dbReference type="SUPFAM" id="SSF53474">
    <property type="entry name" value="alpha/beta-Hydrolases"/>
    <property type="match status" value="2"/>
</dbReference>
<dbReference type="GO" id="GO:0017171">
    <property type="term" value="F:serine hydrolase activity"/>
    <property type="evidence" value="ECO:0007669"/>
    <property type="project" value="TreeGrafter"/>
</dbReference>